<dbReference type="Proteomes" id="UP000217507">
    <property type="component" value="Chromosome"/>
</dbReference>
<evidence type="ECO:0000256" key="1">
    <source>
        <dbReference type="SAM" id="Phobius"/>
    </source>
</evidence>
<dbReference type="AlphaFoldDB" id="A0A1Z4KI46"/>
<dbReference type="EMBL" id="AP018216">
    <property type="protein sequence ID" value="BAY68661.1"/>
    <property type="molecule type" value="Genomic_DNA"/>
</dbReference>
<evidence type="ECO:0000313" key="3">
    <source>
        <dbReference type="Proteomes" id="UP000217507"/>
    </source>
</evidence>
<keyword evidence="1" id="KW-0812">Transmembrane</keyword>
<protein>
    <submittedName>
        <fullName evidence="2">Uncharacterized protein</fullName>
    </submittedName>
</protein>
<keyword evidence="1" id="KW-0472">Membrane</keyword>
<keyword evidence="1" id="KW-1133">Transmembrane helix</keyword>
<feature type="transmembrane region" description="Helical" evidence="1">
    <location>
        <begin position="30"/>
        <end position="48"/>
    </location>
</feature>
<sequence length="115" mass="12441">MIFQLNLAAIAAVATQSAWKTAKPILMRDVVVLPALGFLGIILLWWVITLANHELMPTPPEALVAQGLTQEALAIKPVIKSSDLEKPDLIVGYFPINDCAPFAIAWKKASFASMA</sequence>
<proteinExistence type="predicted"/>
<gene>
    <name evidence="2" type="ORF">NIES23_14490</name>
</gene>
<organism evidence="2 3">
    <name type="scientific">Trichormus variabilis NIES-23</name>
    <dbReference type="NCBI Taxonomy" id="1973479"/>
    <lineage>
        <taxon>Bacteria</taxon>
        <taxon>Bacillati</taxon>
        <taxon>Cyanobacteriota</taxon>
        <taxon>Cyanophyceae</taxon>
        <taxon>Nostocales</taxon>
        <taxon>Nostocaceae</taxon>
        <taxon>Trichormus</taxon>
    </lineage>
</organism>
<accession>A0A1Z4KI46</accession>
<evidence type="ECO:0000313" key="2">
    <source>
        <dbReference type="EMBL" id="BAY68661.1"/>
    </source>
</evidence>
<name>A0A1Z4KI46_ANAVA</name>
<reference evidence="2 3" key="1">
    <citation type="submission" date="2017-06" db="EMBL/GenBank/DDBJ databases">
        <title>Genome sequencing of cyanobaciteial culture collection at National Institute for Environmental Studies (NIES).</title>
        <authorList>
            <person name="Hirose Y."/>
            <person name="Shimura Y."/>
            <person name="Fujisawa T."/>
            <person name="Nakamura Y."/>
            <person name="Kawachi M."/>
        </authorList>
    </citation>
    <scope>NUCLEOTIDE SEQUENCE [LARGE SCALE GENOMIC DNA]</scope>
    <source>
        <strain evidence="2 3">NIES-23</strain>
    </source>
</reference>